<dbReference type="SUPFAM" id="SSF50129">
    <property type="entry name" value="GroES-like"/>
    <property type="match status" value="1"/>
</dbReference>
<dbReference type="InterPro" id="IPR020843">
    <property type="entry name" value="ER"/>
</dbReference>
<evidence type="ECO:0000313" key="4">
    <source>
        <dbReference type="Proteomes" id="UP000331127"/>
    </source>
</evidence>
<feature type="domain" description="Enoyl reductase (ER)" evidence="2">
    <location>
        <begin position="16"/>
        <end position="332"/>
    </location>
</feature>
<dbReference type="OrthoDB" id="9805663at2"/>
<dbReference type="CDD" id="cd05288">
    <property type="entry name" value="PGDH"/>
    <property type="match status" value="1"/>
</dbReference>
<dbReference type="EMBL" id="BLAE01000013">
    <property type="protein sequence ID" value="GES08945.1"/>
    <property type="molecule type" value="Genomic_DNA"/>
</dbReference>
<evidence type="ECO:0000259" key="2">
    <source>
        <dbReference type="SMART" id="SM00829"/>
    </source>
</evidence>
<dbReference type="PANTHER" id="PTHR43205:SF7">
    <property type="entry name" value="PROSTAGLANDIN REDUCTASE 1"/>
    <property type="match status" value="1"/>
</dbReference>
<keyword evidence="4" id="KW-1185">Reference proteome</keyword>
<dbReference type="SMART" id="SM00829">
    <property type="entry name" value="PKS_ER"/>
    <property type="match status" value="1"/>
</dbReference>
<dbReference type="SUPFAM" id="SSF51735">
    <property type="entry name" value="NAD(P)-binding Rossmann-fold domains"/>
    <property type="match status" value="1"/>
</dbReference>
<dbReference type="Proteomes" id="UP000331127">
    <property type="component" value="Unassembled WGS sequence"/>
</dbReference>
<dbReference type="Gene3D" id="3.90.180.10">
    <property type="entry name" value="Medium-chain alcohol dehydrogenases, catalytic domain"/>
    <property type="match status" value="1"/>
</dbReference>
<dbReference type="Pfam" id="PF16884">
    <property type="entry name" value="ADH_N_2"/>
    <property type="match status" value="1"/>
</dbReference>
<gene>
    <name evidence="3" type="ORF">Amac_025410</name>
</gene>
<evidence type="ECO:0000313" key="3">
    <source>
        <dbReference type="EMBL" id="GES08945.1"/>
    </source>
</evidence>
<dbReference type="InterPro" id="IPR011032">
    <property type="entry name" value="GroES-like_sf"/>
</dbReference>
<proteinExistence type="predicted"/>
<name>A0A5M3WIG9_9ACTN</name>
<dbReference type="RefSeq" id="WP_155354527.1">
    <property type="nucleotide sequence ID" value="NZ_BAAAHL010000065.1"/>
</dbReference>
<keyword evidence="1" id="KW-0560">Oxidoreductase</keyword>
<accession>A0A5M3WIG9</accession>
<dbReference type="AlphaFoldDB" id="A0A5M3WIG9"/>
<dbReference type="InterPro" id="IPR036291">
    <property type="entry name" value="NAD(P)-bd_dom_sf"/>
</dbReference>
<sequence length="339" mass="35924">MTIKSREVRLVARPSGLPAHSDFKIEELVVPDPGPGQILVRNDWMSVDPAMRGRMRDVPSYVPPFRLDEPMEGGAVGTVVESRADDLAVGDQVLHRLGWRDYAVLDGKHALRVDTRRAPASAYLGVLGMPGLTAYVGLKEIAGVREGDVVFISGAAGAVGLVAARVALHLGAATVIGSAGGPEKAGRLIREFGYDRAIDYKAGPISRSLRGAAPEGIDVYFDNVGGDHLQAALSSLRIGGRVALCGAISQYNEEKPAPGPTNLLQAVRMRLTLRGFIVMDHADLRDEWVDLASGWLEDGSLTSTQTVVEGLAHSVDALLGLLGGANVGKMLVRLNPDAT</sequence>
<dbReference type="Gene3D" id="3.40.50.720">
    <property type="entry name" value="NAD(P)-binding Rossmann-like Domain"/>
    <property type="match status" value="1"/>
</dbReference>
<dbReference type="FunFam" id="3.40.50.720:FF:000121">
    <property type="entry name" value="Prostaglandin reductase 2"/>
    <property type="match status" value="1"/>
</dbReference>
<protein>
    <submittedName>
        <fullName evidence="3">NADP-dependent oxidoreductase</fullName>
    </submittedName>
</protein>
<dbReference type="Pfam" id="PF00107">
    <property type="entry name" value="ADH_zinc_N"/>
    <property type="match status" value="1"/>
</dbReference>
<reference evidence="3 4" key="1">
    <citation type="submission" date="2019-10" db="EMBL/GenBank/DDBJ databases">
        <title>Whole genome shotgun sequence of Acrocarpospora macrocephala NBRC 16266.</title>
        <authorList>
            <person name="Ichikawa N."/>
            <person name="Kimura A."/>
            <person name="Kitahashi Y."/>
            <person name="Komaki H."/>
            <person name="Oguchi A."/>
        </authorList>
    </citation>
    <scope>NUCLEOTIDE SEQUENCE [LARGE SCALE GENOMIC DNA]</scope>
    <source>
        <strain evidence="3 4">NBRC 16266</strain>
    </source>
</reference>
<dbReference type="InterPro" id="IPR013149">
    <property type="entry name" value="ADH-like_C"/>
</dbReference>
<organism evidence="3 4">
    <name type="scientific">Acrocarpospora macrocephala</name>
    <dbReference type="NCBI Taxonomy" id="150177"/>
    <lineage>
        <taxon>Bacteria</taxon>
        <taxon>Bacillati</taxon>
        <taxon>Actinomycetota</taxon>
        <taxon>Actinomycetes</taxon>
        <taxon>Streptosporangiales</taxon>
        <taxon>Streptosporangiaceae</taxon>
        <taxon>Acrocarpospora</taxon>
    </lineage>
</organism>
<dbReference type="InterPro" id="IPR045010">
    <property type="entry name" value="MDR_fam"/>
</dbReference>
<comment type="caution">
    <text evidence="3">The sequence shown here is derived from an EMBL/GenBank/DDBJ whole genome shotgun (WGS) entry which is preliminary data.</text>
</comment>
<dbReference type="PANTHER" id="PTHR43205">
    <property type="entry name" value="PROSTAGLANDIN REDUCTASE"/>
    <property type="match status" value="1"/>
</dbReference>
<dbReference type="GO" id="GO:0016628">
    <property type="term" value="F:oxidoreductase activity, acting on the CH-CH group of donors, NAD or NADP as acceptor"/>
    <property type="evidence" value="ECO:0007669"/>
    <property type="project" value="InterPro"/>
</dbReference>
<evidence type="ECO:0000256" key="1">
    <source>
        <dbReference type="ARBA" id="ARBA00023002"/>
    </source>
</evidence>
<dbReference type="InterPro" id="IPR041694">
    <property type="entry name" value="ADH_N_2"/>
</dbReference>